<dbReference type="EMBL" id="CADEAL010002138">
    <property type="protein sequence ID" value="CAB1438329.1"/>
    <property type="molecule type" value="Genomic_DNA"/>
</dbReference>
<evidence type="ECO:0000256" key="3">
    <source>
        <dbReference type="ARBA" id="ARBA00022801"/>
    </source>
</evidence>
<evidence type="ECO:0000256" key="4">
    <source>
        <dbReference type="ARBA" id="ARBA00023098"/>
    </source>
</evidence>
<keyword evidence="4" id="KW-0443">Lipid metabolism</keyword>
<dbReference type="Proteomes" id="UP001153269">
    <property type="component" value="Unassembled WGS sequence"/>
</dbReference>
<evidence type="ECO:0000256" key="5">
    <source>
        <dbReference type="SAM" id="Phobius"/>
    </source>
</evidence>
<protein>
    <recommendedName>
        <fullName evidence="6">LRAT domain-containing protein</fullName>
    </recommendedName>
</protein>
<dbReference type="InterPro" id="IPR051496">
    <property type="entry name" value="H-rev107_PLA/AT"/>
</dbReference>
<dbReference type="AlphaFoldDB" id="A0A9N7YU53"/>
<proteinExistence type="inferred from homology"/>
<dbReference type="GO" id="GO:0016410">
    <property type="term" value="F:N-acyltransferase activity"/>
    <property type="evidence" value="ECO:0007669"/>
    <property type="project" value="TreeGrafter"/>
</dbReference>
<keyword evidence="5" id="KW-0812">Transmembrane</keyword>
<dbReference type="GO" id="GO:0004623">
    <property type="term" value="F:phospholipase A2 activity"/>
    <property type="evidence" value="ECO:0007669"/>
    <property type="project" value="TreeGrafter"/>
</dbReference>
<evidence type="ECO:0000259" key="6">
    <source>
        <dbReference type="PROSITE" id="PS51934"/>
    </source>
</evidence>
<feature type="domain" description="LRAT" evidence="6">
    <location>
        <begin position="12"/>
        <end position="124"/>
    </location>
</feature>
<dbReference type="Gene3D" id="3.90.1720.10">
    <property type="entry name" value="endopeptidase domain like (from Nostoc punctiforme)"/>
    <property type="match status" value="1"/>
</dbReference>
<keyword evidence="3" id="KW-0378">Hydrolase</keyword>
<evidence type="ECO:0000256" key="2">
    <source>
        <dbReference type="ARBA" id="ARBA00022679"/>
    </source>
</evidence>
<keyword evidence="5" id="KW-0472">Membrane</keyword>
<accession>A0A9N7YU53</accession>
<dbReference type="PANTHER" id="PTHR13943:SF31">
    <property type="entry name" value="PHOSPHOLIPASE A AND ACYLTRANSFERASE 3"/>
    <property type="match status" value="1"/>
</dbReference>
<reference evidence="7" key="1">
    <citation type="submission" date="2020-03" db="EMBL/GenBank/DDBJ databases">
        <authorList>
            <person name="Weist P."/>
        </authorList>
    </citation>
    <scope>NUCLEOTIDE SEQUENCE</scope>
</reference>
<comment type="similarity">
    <text evidence="1">Belongs to the H-rev107 family.</text>
</comment>
<organism evidence="7 8">
    <name type="scientific">Pleuronectes platessa</name>
    <name type="common">European plaice</name>
    <dbReference type="NCBI Taxonomy" id="8262"/>
    <lineage>
        <taxon>Eukaryota</taxon>
        <taxon>Metazoa</taxon>
        <taxon>Chordata</taxon>
        <taxon>Craniata</taxon>
        <taxon>Vertebrata</taxon>
        <taxon>Euteleostomi</taxon>
        <taxon>Actinopterygii</taxon>
        <taxon>Neopterygii</taxon>
        <taxon>Teleostei</taxon>
        <taxon>Neoteleostei</taxon>
        <taxon>Acanthomorphata</taxon>
        <taxon>Carangaria</taxon>
        <taxon>Pleuronectiformes</taxon>
        <taxon>Pleuronectoidei</taxon>
        <taxon>Pleuronectidae</taxon>
        <taxon>Pleuronectes</taxon>
    </lineage>
</organism>
<evidence type="ECO:0000256" key="1">
    <source>
        <dbReference type="ARBA" id="ARBA00007824"/>
    </source>
</evidence>
<keyword evidence="5" id="KW-1133">Transmembrane helix</keyword>
<sequence length="180" mass="20203">MEQTFNGKPGDLIEINRELYQHWAVYIGENEVVHFTTEGGQSSGPLELLSSRAEVKREKLTDVVGHDRFKVNNLLDEEYDARDPSIIVKEACEMVGRVLQYSVVSYNSEHFATDLRYGKAESRQVQIAALITGVVAVGVLAALGAEQKRGRGRLEEEKKKTSSTLALMRQKHEKKELSIV</sequence>
<name>A0A9N7YU53_PLEPL</name>
<dbReference type="PANTHER" id="PTHR13943">
    <property type="entry name" value="HRAS-LIKE SUPPRESSOR - RELATED"/>
    <property type="match status" value="1"/>
</dbReference>
<feature type="transmembrane region" description="Helical" evidence="5">
    <location>
        <begin position="125"/>
        <end position="145"/>
    </location>
</feature>
<evidence type="ECO:0000313" key="7">
    <source>
        <dbReference type="EMBL" id="CAB1438329.1"/>
    </source>
</evidence>
<dbReference type="InterPro" id="IPR007053">
    <property type="entry name" value="LRAT_dom"/>
</dbReference>
<dbReference type="Pfam" id="PF04970">
    <property type="entry name" value="LRAT"/>
    <property type="match status" value="1"/>
</dbReference>
<evidence type="ECO:0000313" key="8">
    <source>
        <dbReference type="Proteomes" id="UP001153269"/>
    </source>
</evidence>
<keyword evidence="2" id="KW-0808">Transferase</keyword>
<comment type="caution">
    <text evidence="7">The sequence shown here is derived from an EMBL/GenBank/DDBJ whole genome shotgun (WGS) entry which is preliminary data.</text>
</comment>
<dbReference type="GO" id="GO:0008970">
    <property type="term" value="F:phospholipase A1 activity"/>
    <property type="evidence" value="ECO:0007669"/>
    <property type="project" value="TreeGrafter"/>
</dbReference>
<dbReference type="PROSITE" id="PS51934">
    <property type="entry name" value="LRAT"/>
    <property type="match status" value="1"/>
</dbReference>
<keyword evidence="8" id="KW-1185">Reference proteome</keyword>
<dbReference type="GO" id="GO:0070292">
    <property type="term" value="P:N-acylphosphatidylethanolamine metabolic process"/>
    <property type="evidence" value="ECO:0007669"/>
    <property type="project" value="TreeGrafter"/>
</dbReference>
<gene>
    <name evidence="7" type="ORF">PLEPLA_LOCUS26272</name>
</gene>
<dbReference type="GO" id="GO:0005737">
    <property type="term" value="C:cytoplasm"/>
    <property type="evidence" value="ECO:0007669"/>
    <property type="project" value="TreeGrafter"/>
</dbReference>